<evidence type="ECO:0000313" key="3">
    <source>
        <dbReference type="EMBL" id="CAI8012703.1"/>
    </source>
</evidence>
<dbReference type="GO" id="GO:0009267">
    <property type="term" value="P:cellular response to starvation"/>
    <property type="evidence" value="ECO:0007669"/>
    <property type="project" value="TreeGrafter"/>
</dbReference>
<organism evidence="3 4">
    <name type="scientific">Geodia barretti</name>
    <name type="common">Barrett's horny sponge</name>
    <dbReference type="NCBI Taxonomy" id="519541"/>
    <lineage>
        <taxon>Eukaryota</taxon>
        <taxon>Metazoa</taxon>
        <taxon>Porifera</taxon>
        <taxon>Demospongiae</taxon>
        <taxon>Heteroscleromorpha</taxon>
        <taxon>Tetractinellida</taxon>
        <taxon>Astrophorina</taxon>
        <taxon>Geodiidae</taxon>
        <taxon>Geodia</taxon>
    </lineage>
</organism>
<proteinExistence type="predicted"/>
<dbReference type="GO" id="GO:0005776">
    <property type="term" value="C:autophagosome"/>
    <property type="evidence" value="ECO:0007669"/>
    <property type="project" value="TreeGrafter"/>
</dbReference>
<name>A0AA35RJJ4_GEOBA</name>
<dbReference type="AlphaFoldDB" id="A0AA35RJJ4"/>
<dbReference type="GO" id="GO:0000045">
    <property type="term" value="P:autophagosome assembly"/>
    <property type="evidence" value="ECO:0007669"/>
    <property type="project" value="TreeGrafter"/>
</dbReference>
<dbReference type="GO" id="GO:0000423">
    <property type="term" value="P:mitophagy"/>
    <property type="evidence" value="ECO:0007669"/>
    <property type="project" value="TreeGrafter"/>
</dbReference>
<feature type="non-terminal residue" evidence="3">
    <location>
        <position position="1"/>
    </location>
</feature>
<keyword evidence="1" id="KW-0175">Coiled coil</keyword>
<feature type="compositionally biased region" description="Acidic residues" evidence="2">
    <location>
        <begin position="375"/>
        <end position="386"/>
    </location>
</feature>
<dbReference type="GO" id="GO:0043495">
    <property type="term" value="F:protein-membrane adaptor activity"/>
    <property type="evidence" value="ECO:0007669"/>
    <property type="project" value="TreeGrafter"/>
</dbReference>
<sequence length="386" mass="42992">MVEERCEQQTAGSSLGDAKGLCELREEVEQLKQSLAELVHEKKTIAAAMTRVVEERLRVELRKRAYEESKQRLRTEYEELQQVASSNQRREDRLARVRGKDFSKRLQDMERECGERKREAEEKKQRLQDARRESVVTLQSSVFPIQVEPLSQDDAGEDDYQLSAVIDCETAMDVDDGWVLSGVHRSPTPHASIISASLPLNGDYSPYIEASEERRKKLKTASETGAPLPPVTATGLHPLLQPYLAVPAGLQFTAQFVEIAADILDTPLSHPLHRPLCILEYGNQNKKRRSFVESRAKLDDNILYLCFSQNVPLSALSPGHTLSNILALVTHSELGRQGAFSCQPDLAMYRGDSGALAGDPENEPPSLCTAAADLPPEDSDEGEEEE</sequence>
<feature type="region of interest" description="Disordered" evidence="2">
    <location>
        <begin position="351"/>
        <end position="386"/>
    </location>
</feature>
<dbReference type="GO" id="GO:0035032">
    <property type="term" value="C:phosphatidylinositol 3-kinase complex, class III"/>
    <property type="evidence" value="ECO:0007669"/>
    <property type="project" value="TreeGrafter"/>
</dbReference>
<dbReference type="GO" id="GO:0016240">
    <property type="term" value="P:autophagosome membrane docking"/>
    <property type="evidence" value="ECO:0007669"/>
    <property type="project" value="TreeGrafter"/>
</dbReference>
<dbReference type="GO" id="GO:0097629">
    <property type="term" value="C:extrinsic component of omegasome membrane"/>
    <property type="evidence" value="ECO:0007669"/>
    <property type="project" value="TreeGrafter"/>
</dbReference>
<protein>
    <submittedName>
        <fullName evidence="3">Beclin 1-associated autophagy-related key regulator</fullName>
    </submittedName>
</protein>
<evidence type="ECO:0000256" key="1">
    <source>
        <dbReference type="SAM" id="Coils"/>
    </source>
</evidence>
<dbReference type="EMBL" id="CASHTH010001211">
    <property type="protein sequence ID" value="CAI8012703.1"/>
    <property type="molecule type" value="Genomic_DNA"/>
</dbReference>
<dbReference type="PANTHER" id="PTHR13664">
    <property type="entry name" value="BECLIN 1-ASSOCIATED AUTOPHAGY-RELATED KEY REGULATOR"/>
    <property type="match status" value="1"/>
</dbReference>
<reference evidence="3" key="1">
    <citation type="submission" date="2023-03" db="EMBL/GenBank/DDBJ databases">
        <authorList>
            <person name="Steffen K."/>
            <person name="Cardenas P."/>
        </authorList>
    </citation>
    <scope>NUCLEOTIDE SEQUENCE</scope>
</reference>
<dbReference type="GO" id="GO:0097632">
    <property type="term" value="C:extrinsic component of phagophore assembly site membrane"/>
    <property type="evidence" value="ECO:0007669"/>
    <property type="project" value="TreeGrafter"/>
</dbReference>
<accession>A0AA35RJJ4</accession>
<gene>
    <name evidence="3" type="ORF">GBAR_LOCUS8132</name>
</gene>
<evidence type="ECO:0000313" key="4">
    <source>
        <dbReference type="Proteomes" id="UP001174909"/>
    </source>
</evidence>
<evidence type="ECO:0000256" key="2">
    <source>
        <dbReference type="SAM" id="MobiDB-lite"/>
    </source>
</evidence>
<keyword evidence="4" id="KW-1185">Reference proteome</keyword>
<comment type="caution">
    <text evidence="3">The sequence shown here is derived from an EMBL/GenBank/DDBJ whole genome shotgun (WGS) entry which is preliminary data.</text>
</comment>
<dbReference type="PANTHER" id="PTHR13664:SF0">
    <property type="entry name" value="BECLIN 1-ASSOCIATED AUTOPHAGY-RELATED KEY REGULATOR"/>
    <property type="match status" value="1"/>
</dbReference>
<dbReference type="Proteomes" id="UP001174909">
    <property type="component" value="Unassembled WGS sequence"/>
</dbReference>
<dbReference type="GO" id="GO:0035014">
    <property type="term" value="F:phosphatidylinositol 3-kinase regulator activity"/>
    <property type="evidence" value="ECO:0007669"/>
    <property type="project" value="TreeGrafter"/>
</dbReference>
<feature type="coiled-coil region" evidence="1">
    <location>
        <begin position="21"/>
        <end position="137"/>
    </location>
</feature>